<keyword evidence="1" id="KW-0805">Transcription regulation</keyword>
<evidence type="ECO:0000256" key="4">
    <source>
        <dbReference type="PROSITE-ProRule" id="PRU00335"/>
    </source>
</evidence>
<evidence type="ECO:0000259" key="5">
    <source>
        <dbReference type="PROSITE" id="PS50977"/>
    </source>
</evidence>
<name>A0ABP5MG18_9MICO</name>
<evidence type="ECO:0000256" key="1">
    <source>
        <dbReference type="ARBA" id="ARBA00023015"/>
    </source>
</evidence>
<keyword evidence="2 4" id="KW-0238">DNA-binding</keyword>
<dbReference type="PANTHER" id="PTHR30055:SF234">
    <property type="entry name" value="HTH-TYPE TRANSCRIPTIONAL REGULATOR BETI"/>
    <property type="match status" value="1"/>
</dbReference>
<dbReference type="InterPro" id="IPR001647">
    <property type="entry name" value="HTH_TetR"/>
</dbReference>
<evidence type="ECO:0000256" key="3">
    <source>
        <dbReference type="ARBA" id="ARBA00023163"/>
    </source>
</evidence>
<sequence length="186" mass="20141">MTLEDRQVQILDAVTPLVLEHGAAITSRQLADAAGVAEGTLFRSFGDKESLLHAVFDRAAEVAYALDELEGLADETLETTVRAIADVLTVRFSTIFQMAIALGPVLLTSGRRDDPRFDDLRDRIAALLAEHADELGVEPLVAADALRTLTFAAATGWGDRSAMDMSDVTGILLHGIARTDRKERRP</sequence>
<dbReference type="Pfam" id="PF00440">
    <property type="entry name" value="TetR_N"/>
    <property type="match status" value="1"/>
</dbReference>
<dbReference type="PANTHER" id="PTHR30055">
    <property type="entry name" value="HTH-TYPE TRANSCRIPTIONAL REGULATOR RUTR"/>
    <property type="match status" value="1"/>
</dbReference>
<keyword evidence="7" id="KW-1185">Reference proteome</keyword>
<organism evidence="6 7">
    <name type="scientific">Agrococcus versicolor</name>
    <dbReference type="NCBI Taxonomy" id="501482"/>
    <lineage>
        <taxon>Bacteria</taxon>
        <taxon>Bacillati</taxon>
        <taxon>Actinomycetota</taxon>
        <taxon>Actinomycetes</taxon>
        <taxon>Micrococcales</taxon>
        <taxon>Microbacteriaceae</taxon>
        <taxon>Agrococcus</taxon>
    </lineage>
</organism>
<comment type="caution">
    <text evidence="6">The sequence shown here is derived from an EMBL/GenBank/DDBJ whole genome shotgun (WGS) entry which is preliminary data.</text>
</comment>
<dbReference type="EMBL" id="BAAAQT010000005">
    <property type="protein sequence ID" value="GAA2171661.1"/>
    <property type="molecule type" value="Genomic_DNA"/>
</dbReference>
<keyword evidence="3" id="KW-0804">Transcription</keyword>
<accession>A0ABP5MG18</accession>
<gene>
    <name evidence="6" type="ORF">GCM10009846_06310</name>
</gene>
<evidence type="ECO:0000313" key="7">
    <source>
        <dbReference type="Proteomes" id="UP001501599"/>
    </source>
</evidence>
<protein>
    <recommendedName>
        <fullName evidence="5">HTH tetR-type domain-containing protein</fullName>
    </recommendedName>
</protein>
<evidence type="ECO:0000256" key="2">
    <source>
        <dbReference type="ARBA" id="ARBA00023125"/>
    </source>
</evidence>
<reference evidence="7" key="1">
    <citation type="journal article" date="2019" name="Int. J. Syst. Evol. Microbiol.">
        <title>The Global Catalogue of Microorganisms (GCM) 10K type strain sequencing project: providing services to taxonomists for standard genome sequencing and annotation.</title>
        <authorList>
            <consortium name="The Broad Institute Genomics Platform"/>
            <consortium name="The Broad Institute Genome Sequencing Center for Infectious Disease"/>
            <person name="Wu L."/>
            <person name="Ma J."/>
        </authorList>
    </citation>
    <scope>NUCLEOTIDE SEQUENCE [LARGE SCALE GENOMIC DNA]</scope>
    <source>
        <strain evidence="7">JCM 16026</strain>
    </source>
</reference>
<feature type="domain" description="HTH tetR-type" evidence="5">
    <location>
        <begin position="4"/>
        <end position="63"/>
    </location>
</feature>
<dbReference type="PROSITE" id="PS50977">
    <property type="entry name" value="HTH_TETR_2"/>
    <property type="match status" value="1"/>
</dbReference>
<feature type="DNA-binding region" description="H-T-H motif" evidence="4">
    <location>
        <begin position="26"/>
        <end position="45"/>
    </location>
</feature>
<dbReference type="InterPro" id="IPR009057">
    <property type="entry name" value="Homeodomain-like_sf"/>
</dbReference>
<proteinExistence type="predicted"/>
<dbReference type="SUPFAM" id="SSF46689">
    <property type="entry name" value="Homeodomain-like"/>
    <property type="match status" value="1"/>
</dbReference>
<dbReference type="InterPro" id="IPR050109">
    <property type="entry name" value="HTH-type_TetR-like_transc_reg"/>
</dbReference>
<dbReference type="PRINTS" id="PR00455">
    <property type="entry name" value="HTHTETR"/>
</dbReference>
<dbReference type="Proteomes" id="UP001501599">
    <property type="component" value="Unassembled WGS sequence"/>
</dbReference>
<dbReference type="Gene3D" id="1.10.357.10">
    <property type="entry name" value="Tetracycline Repressor, domain 2"/>
    <property type="match status" value="1"/>
</dbReference>
<evidence type="ECO:0000313" key="6">
    <source>
        <dbReference type="EMBL" id="GAA2171661.1"/>
    </source>
</evidence>